<feature type="domain" description="PAC" evidence="16">
    <location>
        <begin position="418"/>
        <end position="470"/>
    </location>
</feature>
<comment type="caution">
    <text evidence="17">The sequence shown here is derived from an EMBL/GenBank/DDBJ whole genome shotgun (WGS) entry which is preliminary data.</text>
</comment>
<dbReference type="Gene3D" id="3.30.450.20">
    <property type="entry name" value="PAS domain"/>
    <property type="match status" value="2"/>
</dbReference>
<dbReference type="SMART" id="SM00387">
    <property type="entry name" value="HATPase_c"/>
    <property type="match status" value="1"/>
</dbReference>
<comment type="subcellular location">
    <subcellularLocation>
        <location evidence="2">Membrane</location>
        <topology evidence="2">Multi-pass membrane protein</topology>
    </subcellularLocation>
</comment>
<dbReference type="CDD" id="cd00075">
    <property type="entry name" value="HATPase"/>
    <property type="match status" value="1"/>
</dbReference>
<proteinExistence type="predicted"/>
<keyword evidence="4" id="KW-0597">Phosphoprotein</keyword>
<dbReference type="SUPFAM" id="SSF55785">
    <property type="entry name" value="PYP-like sensor domain (PAS domain)"/>
    <property type="match status" value="2"/>
</dbReference>
<keyword evidence="8" id="KW-0418">Kinase</keyword>
<dbReference type="EC" id="2.7.13.3" evidence="3"/>
<dbReference type="PANTHER" id="PTHR42878:SF7">
    <property type="entry name" value="SENSOR HISTIDINE KINASE GLRK"/>
    <property type="match status" value="1"/>
</dbReference>
<evidence type="ECO:0000256" key="5">
    <source>
        <dbReference type="ARBA" id="ARBA00022679"/>
    </source>
</evidence>
<keyword evidence="11" id="KW-0902">Two-component regulatory system</keyword>
<evidence type="ECO:0000313" key="17">
    <source>
        <dbReference type="EMBL" id="MBB5639020.1"/>
    </source>
</evidence>
<dbReference type="InterPro" id="IPR000014">
    <property type="entry name" value="PAS"/>
</dbReference>
<evidence type="ECO:0000256" key="4">
    <source>
        <dbReference type="ARBA" id="ARBA00022553"/>
    </source>
</evidence>
<dbReference type="GO" id="GO:0016020">
    <property type="term" value="C:membrane"/>
    <property type="evidence" value="ECO:0007669"/>
    <property type="project" value="UniProtKB-SubCell"/>
</dbReference>
<keyword evidence="10" id="KW-1133">Transmembrane helix</keyword>
<dbReference type="PROSITE" id="PS50109">
    <property type="entry name" value="HIS_KIN"/>
    <property type="match status" value="1"/>
</dbReference>
<keyword evidence="12" id="KW-0472">Membrane</keyword>
<keyword evidence="7" id="KW-0547">Nucleotide-binding</keyword>
<dbReference type="PRINTS" id="PR00344">
    <property type="entry name" value="BCTRLSENSOR"/>
</dbReference>
<dbReference type="NCBIfam" id="TIGR00229">
    <property type="entry name" value="sensory_box"/>
    <property type="match status" value="1"/>
</dbReference>
<evidence type="ECO:0000256" key="2">
    <source>
        <dbReference type="ARBA" id="ARBA00004141"/>
    </source>
</evidence>
<evidence type="ECO:0000256" key="3">
    <source>
        <dbReference type="ARBA" id="ARBA00012438"/>
    </source>
</evidence>
<evidence type="ECO:0000313" key="18">
    <source>
        <dbReference type="Proteomes" id="UP000537204"/>
    </source>
</evidence>
<comment type="catalytic activity">
    <reaction evidence="1">
        <text>ATP + protein L-histidine = ADP + protein N-phospho-L-histidine.</text>
        <dbReference type="EC" id="2.7.13.3"/>
    </reaction>
</comment>
<evidence type="ECO:0000256" key="1">
    <source>
        <dbReference type="ARBA" id="ARBA00000085"/>
    </source>
</evidence>
<evidence type="ECO:0000256" key="9">
    <source>
        <dbReference type="ARBA" id="ARBA00022840"/>
    </source>
</evidence>
<name>A0A7W8ZS87_9SPHI</name>
<accession>A0A7W8ZS87</accession>
<keyword evidence="6" id="KW-0812">Transmembrane</keyword>
<dbReference type="Gene3D" id="3.30.565.10">
    <property type="entry name" value="Histidine kinase-like ATPase, C-terminal domain"/>
    <property type="match status" value="1"/>
</dbReference>
<evidence type="ECO:0000259" key="16">
    <source>
        <dbReference type="PROSITE" id="PS50113"/>
    </source>
</evidence>
<dbReference type="SMART" id="SM00388">
    <property type="entry name" value="HisKA"/>
    <property type="match status" value="1"/>
</dbReference>
<dbReference type="SUPFAM" id="SSF47384">
    <property type="entry name" value="Homodimeric domain of signal transducing histidine kinase"/>
    <property type="match status" value="1"/>
</dbReference>
<dbReference type="FunFam" id="3.30.450.20:FF:000099">
    <property type="entry name" value="Sensory box sensor histidine kinase"/>
    <property type="match status" value="1"/>
</dbReference>
<feature type="domain" description="PAS" evidence="15">
    <location>
        <begin position="345"/>
        <end position="415"/>
    </location>
</feature>
<dbReference type="InterPro" id="IPR013656">
    <property type="entry name" value="PAS_4"/>
</dbReference>
<sequence length="683" mass="77169">MTPSSEQLFQSVFNYATLPMLVVNADDSELIIIAHNKQHKIISNTLDRDMTGGKISEVFSALSDAKDLALFIDTLKLSRLNKEVILLPYFKFTLGDAVADNSDQNGWRVEIIPVLNLANEVDYLLSIWHSIANDNHIEILPVTKTQLGEELAATNEQIEAGNEQLENAAEELDTISDELVQTQEELNRLSQELEEKVSHHSEGSPHRKTEIENQKDRLKSFLMQAPAGICVLDGPEFVFELVNPSFQELFPGRSLIGKTFVAALPEIKGQLMWDILQEVYATGETFQGSEMLIPLANEETGNAEERYFNFIYQARFDSQGQIDGILLFVYEVTDMVLVRLEVEENEQRFRLLLNAIPQIAWTNTVEGEINFYNEQWFRYTGIDMEGNQAIGLQDMIHPEDLKNHSERFKGILESENSGYYEARLKDENGDYKWYLIRMQPIKDDDEHVLLWIGTATDINDLKILQQQKDDFISIASHELKTPVASLKASMQLLDRMKHNSSEKMQSLIGLAGRSVDKVSGLIDNLLDPDQLAEGGILLKKKSFNLFNLVESCCQHIFGDDHHRTVITGEKGLLVNADQERIDQVLVNMLTNAIKYAPESKEILIHLEKIAETVKVSVTDKGPGISAEKIPYLFDRYYRAEDSKKPGLGLGLYISSEIISKHEGKIGADSEVGVGSTFWFILPL</sequence>
<evidence type="ECO:0000256" key="12">
    <source>
        <dbReference type="ARBA" id="ARBA00023136"/>
    </source>
</evidence>
<dbReference type="InterPro" id="IPR035965">
    <property type="entry name" value="PAS-like_dom_sf"/>
</dbReference>
<evidence type="ECO:0000256" key="10">
    <source>
        <dbReference type="ARBA" id="ARBA00022989"/>
    </source>
</evidence>
<dbReference type="Pfam" id="PF02518">
    <property type="entry name" value="HATPase_c"/>
    <property type="match status" value="1"/>
</dbReference>
<organism evidence="17 18">
    <name type="scientific">Pedobacter cryoconitis</name>
    <dbReference type="NCBI Taxonomy" id="188932"/>
    <lineage>
        <taxon>Bacteria</taxon>
        <taxon>Pseudomonadati</taxon>
        <taxon>Bacteroidota</taxon>
        <taxon>Sphingobacteriia</taxon>
        <taxon>Sphingobacteriales</taxon>
        <taxon>Sphingobacteriaceae</taxon>
        <taxon>Pedobacter</taxon>
    </lineage>
</organism>
<evidence type="ECO:0000259" key="15">
    <source>
        <dbReference type="PROSITE" id="PS50112"/>
    </source>
</evidence>
<evidence type="ECO:0000256" key="13">
    <source>
        <dbReference type="SAM" id="MobiDB-lite"/>
    </source>
</evidence>
<gene>
    <name evidence="17" type="ORF">HDE68_004958</name>
</gene>
<dbReference type="InterPro" id="IPR036097">
    <property type="entry name" value="HisK_dim/P_sf"/>
</dbReference>
<dbReference type="PANTHER" id="PTHR42878">
    <property type="entry name" value="TWO-COMPONENT HISTIDINE KINASE"/>
    <property type="match status" value="1"/>
</dbReference>
<evidence type="ECO:0000256" key="6">
    <source>
        <dbReference type="ARBA" id="ARBA00022692"/>
    </source>
</evidence>
<dbReference type="InterPro" id="IPR005467">
    <property type="entry name" value="His_kinase_dom"/>
</dbReference>
<dbReference type="RefSeq" id="WP_183884896.1">
    <property type="nucleotide sequence ID" value="NZ_JACHCE010000011.1"/>
</dbReference>
<dbReference type="PROSITE" id="PS50113">
    <property type="entry name" value="PAC"/>
    <property type="match status" value="1"/>
</dbReference>
<dbReference type="GO" id="GO:0030295">
    <property type="term" value="F:protein kinase activator activity"/>
    <property type="evidence" value="ECO:0007669"/>
    <property type="project" value="TreeGrafter"/>
</dbReference>
<keyword evidence="5" id="KW-0808">Transferase</keyword>
<dbReference type="Proteomes" id="UP000537204">
    <property type="component" value="Unassembled WGS sequence"/>
</dbReference>
<dbReference type="SMART" id="SM00086">
    <property type="entry name" value="PAC"/>
    <property type="match status" value="1"/>
</dbReference>
<dbReference type="CDD" id="cd00082">
    <property type="entry name" value="HisKA"/>
    <property type="match status" value="1"/>
</dbReference>
<evidence type="ECO:0000256" key="7">
    <source>
        <dbReference type="ARBA" id="ARBA00022741"/>
    </source>
</evidence>
<feature type="region of interest" description="Disordered" evidence="13">
    <location>
        <begin position="190"/>
        <end position="211"/>
    </location>
</feature>
<evidence type="ECO:0000256" key="8">
    <source>
        <dbReference type="ARBA" id="ARBA00022777"/>
    </source>
</evidence>
<evidence type="ECO:0000256" key="11">
    <source>
        <dbReference type="ARBA" id="ARBA00023012"/>
    </source>
</evidence>
<dbReference type="InterPro" id="IPR000700">
    <property type="entry name" value="PAS-assoc_C"/>
</dbReference>
<feature type="domain" description="Histidine kinase" evidence="14">
    <location>
        <begin position="474"/>
        <end position="683"/>
    </location>
</feature>
<reference evidence="17 18" key="1">
    <citation type="submission" date="2020-08" db="EMBL/GenBank/DDBJ databases">
        <title>Genomic Encyclopedia of Type Strains, Phase IV (KMG-V): Genome sequencing to study the core and pangenomes of soil and plant-associated prokaryotes.</title>
        <authorList>
            <person name="Whitman W."/>
        </authorList>
    </citation>
    <scope>NUCLEOTIDE SEQUENCE [LARGE SCALE GENOMIC DNA]</scope>
    <source>
        <strain evidence="17 18">S3M1</strain>
    </source>
</reference>
<dbReference type="CDD" id="cd00130">
    <property type="entry name" value="PAS"/>
    <property type="match status" value="1"/>
</dbReference>
<dbReference type="PROSITE" id="PS50112">
    <property type="entry name" value="PAS"/>
    <property type="match status" value="1"/>
</dbReference>
<dbReference type="InterPro" id="IPR004358">
    <property type="entry name" value="Sig_transdc_His_kin-like_C"/>
</dbReference>
<dbReference type="SUPFAM" id="SSF55874">
    <property type="entry name" value="ATPase domain of HSP90 chaperone/DNA topoisomerase II/histidine kinase"/>
    <property type="match status" value="1"/>
</dbReference>
<dbReference type="InterPro" id="IPR001610">
    <property type="entry name" value="PAC"/>
</dbReference>
<dbReference type="EMBL" id="JACHCE010000011">
    <property type="protein sequence ID" value="MBB5639020.1"/>
    <property type="molecule type" value="Genomic_DNA"/>
</dbReference>
<dbReference type="GO" id="GO:0007234">
    <property type="term" value="P:osmosensory signaling via phosphorelay pathway"/>
    <property type="evidence" value="ECO:0007669"/>
    <property type="project" value="TreeGrafter"/>
</dbReference>
<dbReference type="Pfam" id="PF00512">
    <property type="entry name" value="HisKA"/>
    <property type="match status" value="1"/>
</dbReference>
<dbReference type="InterPro" id="IPR050351">
    <property type="entry name" value="BphY/WalK/GraS-like"/>
</dbReference>
<dbReference type="Gene3D" id="1.10.287.130">
    <property type="match status" value="1"/>
</dbReference>
<dbReference type="Pfam" id="PF08448">
    <property type="entry name" value="PAS_4"/>
    <property type="match status" value="1"/>
</dbReference>
<protein>
    <recommendedName>
        <fullName evidence="3">histidine kinase</fullName>
        <ecNumber evidence="3">2.7.13.3</ecNumber>
    </recommendedName>
</protein>
<dbReference type="InterPro" id="IPR003661">
    <property type="entry name" value="HisK_dim/P_dom"/>
</dbReference>
<dbReference type="InterPro" id="IPR036890">
    <property type="entry name" value="HATPase_C_sf"/>
</dbReference>
<dbReference type="GO" id="GO:0000156">
    <property type="term" value="F:phosphorelay response regulator activity"/>
    <property type="evidence" value="ECO:0007669"/>
    <property type="project" value="TreeGrafter"/>
</dbReference>
<keyword evidence="9" id="KW-0067">ATP-binding</keyword>
<dbReference type="GO" id="GO:0000155">
    <property type="term" value="F:phosphorelay sensor kinase activity"/>
    <property type="evidence" value="ECO:0007669"/>
    <property type="project" value="InterPro"/>
</dbReference>
<dbReference type="FunFam" id="3.30.565.10:FF:000006">
    <property type="entry name" value="Sensor histidine kinase WalK"/>
    <property type="match status" value="1"/>
</dbReference>
<dbReference type="GO" id="GO:0005524">
    <property type="term" value="F:ATP binding"/>
    <property type="evidence" value="ECO:0007669"/>
    <property type="project" value="UniProtKB-KW"/>
</dbReference>
<dbReference type="SMART" id="SM00091">
    <property type="entry name" value="PAS"/>
    <property type="match status" value="2"/>
</dbReference>
<dbReference type="InterPro" id="IPR013655">
    <property type="entry name" value="PAS_fold_3"/>
</dbReference>
<dbReference type="AlphaFoldDB" id="A0A7W8ZS87"/>
<evidence type="ECO:0000259" key="14">
    <source>
        <dbReference type="PROSITE" id="PS50109"/>
    </source>
</evidence>
<dbReference type="InterPro" id="IPR003594">
    <property type="entry name" value="HATPase_dom"/>
</dbReference>
<dbReference type="Pfam" id="PF08447">
    <property type="entry name" value="PAS_3"/>
    <property type="match status" value="1"/>
</dbReference>